<dbReference type="Gene3D" id="3.40.50.1000">
    <property type="entry name" value="HAD superfamily/HAD-like"/>
    <property type="match status" value="1"/>
</dbReference>
<dbReference type="Proteomes" id="UP001056035">
    <property type="component" value="Chromosome"/>
</dbReference>
<dbReference type="SUPFAM" id="SSF56784">
    <property type="entry name" value="HAD-like"/>
    <property type="match status" value="1"/>
</dbReference>
<evidence type="ECO:0000313" key="2">
    <source>
        <dbReference type="Proteomes" id="UP001056035"/>
    </source>
</evidence>
<dbReference type="SFLD" id="SFLDG01129">
    <property type="entry name" value="C1.5:_HAD__Beta-PGM__Phosphata"/>
    <property type="match status" value="1"/>
</dbReference>
<dbReference type="InterPro" id="IPR006439">
    <property type="entry name" value="HAD-SF_hydro_IA"/>
</dbReference>
<dbReference type="InterPro" id="IPR050155">
    <property type="entry name" value="HAD-like_hydrolase_sf"/>
</dbReference>
<keyword evidence="2" id="KW-1185">Reference proteome</keyword>
<proteinExistence type="predicted"/>
<dbReference type="PANTHER" id="PTHR43434">
    <property type="entry name" value="PHOSPHOGLYCOLATE PHOSPHATASE"/>
    <property type="match status" value="1"/>
</dbReference>
<dbReference type="SFLD" id="SFLDG01135">
    <property type="entry name" value="C1.5.6:_HAD__Beta-PGM__Phospha"/>
    <property type="match status" value="1"/>
</dbReference>
<accession>A0ABY5DVQ5</accession>
<dbReference type="RefSeq" id="WP_254572758.1">
    <property type="nucleotide sequence ID" value="NZ_CP098502.1"/>
</dbReference>
<dbReference type="PANTHER" id="PTHR43434:SF16">
    <property type="entry name" value="BLL8046 PROTEIN"/>
    <property type="match status" value="1"/>
</dbReference>
<keyword evidence="1" id="KW-0378">Hydrolase</keyword>
<dbReference type="InterPro" id="IPR023198">
    <property type="entry name" value="PGP-like_dom2"/>
</dbReference>
<dbReference type="GO" id="GO:0016787">
    <property type="term" value="F:hydrolase activity"/>
    <property type="evidence" value="ECO:0007669"/>
    <property type="project" value="UniProtKB-KW"/>
</dbReference>
<sequence>MPRDPKPPPAAILDIDGTLIDTNYQHALAWYEAFRQHGVHLPVWRVHRHIGMGGDQLVAALTDAAFDAAHGDAVRAAEAALYLAAMPTVAPLEGASDLIDVLRRRGHAIVLASSAKAPEVDHYLDLLDARPRIDGWTTSADVERTKPHPDLVAAALEQVDGDAAVMVGDTPWDVEAAARAGVPAIAVRTGGFARDELTEAGAVCVFDSIPELAAALDDTPLGAGR</sequence>
<dbReference type="NCBIfam" id="TIGR01549">
    <property type="entry name" value="HAD-SF-IA-v1"/>
    <property type="match status" value="1"/>
</dbReference>
<organism evidence="1 2">
    <name type="scientific">Paraconexibacter antarcticus</name>
    <dbReference type="NCBI Taxonomy" id="2949664"/>
    <lineage>
        <taxon>Bacteria</taxon>
        <taxon>Bacillati</taxon>
        <taxon>Actinomycetota</taxon>
        <taxon>Thermoleophilia</taxon>
        <taxon>Solirubrobacterales</taxon>
        <taxon>Paraconexibacteraceae</taxon>
        <taxon>Paraconexibacter</taxon>
    </lineage>
</organism>
<dbReference type="EMBL" id="CP098502">
    <property type="protein sequence ID" value="UTI66080.1"/>
    <property type="molecule type" value="Genomic_DNA"/>
</dbReference>
<dbReference type="InterPro" id="IPR023214">
    <property type="entry name" value="HAD_sf"/>
</dbReference>
<dbReference type="Gene3D" id="1.10.150.240">
    <property type="entry name" value="Putative phosphatase, domain 2"/>
    <property type="match status" value="1"/>
</dbReference>
<dbReference type="SFLD" id="SFLDS00003">
    <property type="entry name" value="Haloacid_Dehalogenase"/>
    <property type="match status" value="1"/>
</dbReference>
<evidence type="ECO:0000313" key="1">
    <source>
        <dbReference type="EMBL" id="UTI66080.1"/>
    </source>
</evidence>
<name>A0ABY5DVQ5_9ACTN</name>
<reference evidence="1 2" key="1">
    <citation type="submission" date="2022-06" db="EMBL/GenBank/DDBJ databases">
        <title>Paraconexibacter antarcticus.</title>
        <authorList>
            <person name="Kim C.S."/>
        </authorList>
    </citation>
    <scope>NUCLEOTIDE SEQUENCE [LARGE SCALE GENOMIC DNA]</scope>
    <source>
        <strain evidence="1 2">02-257</strain>
    </source>
</reference>
<dbReference type="InterPro" id="IPR036412">
    <property type="entry name" value="HAD-like_sf"/>
</dbReference>
<gene>
    <name evidence="1" type="ORF">NBH00_07710</name>
</gene>
<dbReference type="Pfam" id="PF00702">
    <property type="entry name" value="Hydrolase"/>
    <property type="match status" value="1"/>
</dbReference>
<protein>
    <submittedName>
        <fullName evidence="1">HAD family hydrolase</fullName>
    </submittedName>
</protein>